<protein>
    <submittedName>
        <fullName evidence="4">MerR family transcriptional regulator</fullName>
    </submittedName>
</protein>
<sequence>MYTIGEVAQLLGVSTHTLRYYEKEKIILPDRNEHGDRIYSESHLQWLKFDLKLKETQMPITKIKEYAYLYTEGEHTAINRLKLLEDHKSSIENQLKTLEETHKMLEHKITSYKEMILKRDEGVTKA</sequence>
<dbReference type="InterPro" id="IPR000551">
    <property type="entry name" value="MerR-type_HTH_dom"/>
</dbReference>
<keyword evidence="2" id="KW-0175">Coiled coil</keyword>
<dbReference type="CDD" id="cd01109">
    <property type="entry name" value="HTH_YyaN"/>
    <property type="match status" value="1"/>
</dbReference>
<dbReference type="InterPro" id="IPR047057">
    <property type="entry name" value="MerR_fam"/>
</dbReference>
<accession>A0A0K9GTN1</accession>
<dbReference type="RefSeq" id="WP_049681361.1">
    <property type="nucleotide sequence ID" value="NZ_LFZW01000001.1"/>
</dbReference>
<dbReference type="SUPFAM" id="SSF46955">
    <property type="entry name" value="Putative DNA-binding domain"/>
    <property type="match status" value="1"/>
</dbReference>
<dbReference type="PATRIC" id="fig|1679170.3.peg.2525"/>
<feature type="coiled-coil region" evidence="2">
    <location>
        <begin position="81"/>
        <end position="115"/>
    </location>
</feature>
<dbReference type="Pfam" id="PF13411">
    <property type="entry name" value="MerR_1"/>
    <property type="match status" value="1"/>
</dbReference>
<keyword evidence="1" id="KW-0238">DNA-binding</keyword>
<dbReference type="PANTHER" id="PTHR30204:SF82">
    <property type="entry name" value="TRANSCRIPTIONAL REGULATOR, MERR FAMILY"/>
    <property type="match status" value="1"/>
</dbReference>
<evidence type="ECO:0000313" key="5">
    <source>
        <dbReference type="Proteomes" id="UP000037146"/>
    </source>
</evidence>
<dbReference type="PRINTS" id="PR00040">
    <property type="entry name" value="HTHMERR"/>
</dbReference>
<evidence type="ECO:0000313" key="4">
    <source>
        <dbReference type="EMBL" id="KMY50010.1"/>
    </source>
</evidence>
<evidence type="ECO:0000256" key="2">
    <source>
        <dbReference type="SAM" id="Coils"/>
    </source>
</evidence>
<dbReference type="EMBL" id="LFZW01000001">
    <property type="protein sequence ID" value="KMY50010.1"/>
    <property type="molecule type" value="Genomic_DNA"/>
</dbReference>
<feature type="domain" description="HTH merR-type" evidence="3">
    <location>
        <begin position="1"/>
        <end position="69"/>
    </location>
</feature>
<dbReference type="PANTHER" id="PTHR30204">
    <property type="entry name" value="REDOX-CYCLING DRUG-SENSING TRANSCRIPTIONAL ACTIVATOR SOXR"/>
    <property type="match status" value="1"/>
</dbReference>
<comment type="caution">
    <text evidence="4">The sequence shown here is derived from an EMBL/GenBank/DDBJ whole genome shotgun (WGS) entry which is preliminary data.</text>
</comment>
<dbReference type="GO" id="GO:0003700">
    <property type="term" value="F:DNA-binding transcription factor activity"/>
    <property type="evidence" value="ECO:0007669"/>
    <property type="project" value="InterPro"/>
</dbReference>
<dbReference type="SMART" id="SM00422">
    <property type="entry name" value="HTH_MERR"/>
    <property type="match status" value="1"/>
</dbReference>
<dbReference type="InterPro" id="IPR009061">
    <property type="entry name" value="DNA-bd_dom_put_sf"/>
</dbReference>
<dbReference type="Gene3D" id="1.10.1660.10">
    <property type="match status" value="1"/>
</dbReference>
<reference evidence="5" key="1">
    <citation type="submission" date="2015-07" db="EMBL/GenBank/DDBJ databases">
        <title>Genome sequencing project for genomic taxonomy and phylogenomics of Bacillus-like bacteria.</title>
        <authorList>
            <person name="Liu B."/>
            <person name="Wang J."/>
            <person name="Zhu Y."/>
            <person name="Liu G."/>
            <person name="Chen Q."/>
            <person name="Chen Z."/>
            <person name="Lan J."/>
            <person name="Che J."/>
            <person name="Ge C."/>
            <person name="Shi H."/>
            <person name="Pan Z."/>
            <person name="Liu X."/>
        </authorList>
    </citation>
    <scope>NUCLEOTIDE SEQUENCE [LARGE SCALE GENOMIC DNA]</scope>
    <source>
        <strain evidence="5">FJAT-27997</strain>
    </source>
</reference>
<proteinExistence type="predicted"/>
<organism evidence="4 5">
    <name type="scientific">Peribacillus loiseleuriae</name>
    <dbReference type="NCBI Taxonomy" id="1679170"/>
    <lineage>
        <taxon>Bacteria</taxon>
        <taxon>Bacillati</taxon>
        <taxon>Bacillota</taxon>
        <taxon>Bacilli</taxon>
        <taxon>Bacillales</taxon>
        <taxon>Bacillaceae</taxon>
        <taxon>Peribacillus</taxon>
    </lineage>
</organism>
<dbReference type="STRING" id="1679170.AC625_11215"/>
<gene>
    <name evidence="4" type="ORF">AC625_11215</name>
</gene>
<evidence type="ECO:0000256" key="1">
    <source>
        <dbReference type="ARBA" id="ARBA00023125"/>
    </source>
</evidence>
<dbReference type="Proteomes" id="UP000037146">
    <property type="component" value="Unassembled WGS sequence"/>
</dbReference>
<keyword evidence="5" id="KW-1185">Reference proteome</keyword>
<dbReference type="GO" id="GO:0003677">
    <property type="term" value="F:DNA binding"/>
    <property type="evidence" value="ECO:0007669"/>
    <property type="project" value="UniProtKB-KW"/>
</dbReference>
<dbReference type="OrthoDB" id="9811174at2"/>
<name>A0A0K9GTN1_9BACI</name>
<dbReference type="PROSITE" id="PS50937">
    <property type="entry name" value="HTH_MERR_2"/>
    <property type="match status" value="1"/>
</dbReference>
<dbReference type="AlphaFoldDB" id="A0A0K9GTN1"/>
<evidence type="ECO:0000259" key="3">
    <source>
        <dbReference type="PROSITE" id="PS50937"/>
    </source>
</evidence>